<dbReference type="HAMAP" id="MF_00527">
    <property type="entry name" value="3MGH"/>
    <property type="match status" value="1"/>
</dbReference>
<keyword evidence="3 5" id="KW-0378">Hydrolase</keyword>
<keyword evidence="2 5" id="KW-0227">DNA damage</keyword>
<reference evidence="6 7" key="1">
    <citation type="journal article" date="2018" name="Nat. Biotechnol.">
        <title>A standardized bacterial taxonomy based on genome phylogeny substantially revises the tree of life.</title>
        <authorList>
            <person name="Parks D.H."/>
            <person name="Chuvochina M."/>
            <person name="Waite D.W."/>
            <person name="Rinke C."/>
            <person name="Skarshewski A."/>
            <person name="Chaumeil P.A."/>
            <person name="Hugenholtz P."/>
        </authorList>
    </citation>
    <scope>NUCLEOTIDE SEQUENCE [LARGE SCALE GENOMIC DNA]</scope>
    <source>
        <strain evidence="6">UBA8844</strain>
    </source>
</reference>
<dbReference type="NCBIfam" id="NF002003">
    <property type="entry name" value="PRK00802.1-3"/>
    <property type="match status" value="1"/>
</dbReference>
<evidence type="ECO:0000256" key="3">
    <source>
        <dbReference type="ARBA" id="ARBA00022801"/>
    </source>
</evidence>
<keyword evidence="4 5" id="KW-0234">DNA repair</keyword>
<dbReference type="NCBIfam" id="TIGR00567">
    <property type="entry name" value="3mg"/>
    <property type="match status" value="1"/>
</dbReference>
<gene>
    <name evidence="6" type="ORF">DGD08_16120</name>
</gene>
<dbReference type="GO" id="GO:0003677">
    <property type="term" value="F:DNA binding"/>
    <property type="evidence" value="ECO:0007669"/>
    <property type="project" value="InterPro"/>
</dbReference>
<dbReference type="PANTHER" id="PTHR10429">
    <property type="entry name" value="DNA-3-METHYLADENINE GLYCOSYLASE"/>
    <property type="match status" value="1"/>
</dbReference>
<proteinExistence type="inferred from homology"/>
<evidence type="ECO:0000256" key="1">
    <source>
        <dbReference type="ARBA" id="ARBA00009232"/>
    </source>
</evidence>
<dbReference type="EMBL" id="DPIY01000011">
    <property type="protein sequence ID" value="HCT58733.1"/>
    <property type="molecule type" value="Genomic_DNA"/>
</dbReference>
<dbReference type="InterPro" id="IPR011034">
    <property type="entry name" value="Formyl_transferase-like_C_sf"/>
</dbReference>
<name>A0A3D4VC99_9BACT</name>
<dbReference type="InterPro" id="IPR036995">
    <property type="entry name" value="MPG_sf"/>
</dbReference>
<organism evidence="6 7">
    <name type="scientific">Gemmatimonas aurantiaca</name>
    <dbReference type="NCBI Taxonomy" id="173480"/>
    <lineage>
        <taxon>Bacteria</taxon>
        <taxon>Pseudomonadati</taxon>
        <taxon>Gemmatimonadota</taxon>
        <taxon>Gemmatimonadia</taxon>
        <taxon>Gemmatimonadales</taxon>
        <taxon>Gemmatimonadaceae</taxon>
        <taxon>Gemmatimonas</taxon>
    </lineage>
</organism>
<dbReference type="FunFam" id="3.10.300.10:FF:000001">
    <property type="entry name" value="Putative 3-methyladenine DNA glycosylase"/>
    <property type="match status" value="1"/>
</dbReference>
<dbReference type="PANTHER" id="PTHR10429:SF0">
    <property type="entry name" value="DNA-3-METHYLADENINE GLYCOSYLASE"/>
    <property type="match status" value="1"/>
</dbReference>
<comment type="similarity">
    <text evidence="1 5">Belongs to the DNA glycosylase MPG family.</text>
</comment>
<protein>
    <recommendedName>
        <fullName evidence="5">Putative 3-methyladenine DNA glycosylase</fullName>
        <ecNumber evidence="5">3.2.2.-</ecNumber>
    </recommendedName>
</protein>
<dbReference type="InterPro" id="IPR003180">
    <property type="entry name" value="MPG"/>
</dbReference>
<comment type="caution">
    <text evidence="6">The sequence shown here is derived from an EMBL/GenBank/DDBJ whole genome shotgun (WGS) entry which is preliminary data.</text>
</comment>
<dbReference type="EC" id="3.2.2.-" evidence="5"/>
<evidence type="ECO:0000313" key="6">
    <source>
        <dbReference type="EMBL" id="HCT58733.1"/>
    </source>
</evidence>
<dbReference type="OMA" id="VEAYHHT"/>
<evidence type="ECO:0000256" key="2">
    <source>
        <dbReference type="ARBA" id="ARBA00022763"/>
    </source>
</evidence>
<dbReference type="GO" id="GO:0003905">
    <property type="term" value="F:alkylbase DNA N-glycosylase activity"/>
    <property type="evidence" value="ECO:0007669"/>
    <property type="project" value="InterPro"/>
</dbReference>
<evidence type="ECO:0000256" key="4">
    <source>
        <dbReference type="ARBA" id="ARBA00023204"/>
    </source>
</evidence>
<dbReference type="CDD" id="cd00540">
    <property type="entry name" value="AAG"/>
    <property type="match status" value="1"/>
</dbReference>
<dbReference type="AlphaFoldDB" id="A0A3D4VC99"/>
<dbReference type="SUPFAM" id="SSF50486">
    <property type="entry name" value="FMT C-terminal domain-like"/>
    <property type="match status" value="1"/>
</dbReference>
<sequence>MRTPLPPSFYLRDAAIVARELLGAVLMHDDGAQVVSGRIIETEAYLGPHDPASHSAAGRTARTWHMFGPPGTAYVYFIYGMHWCVNAVTGDEGYGSAVLIRALAPLAGLEVMRARRPKARTDASLCDGPGKLCAALGITRAHDGLMLTGASPLTIYEGPPVPDDGVVIGPRIGISKAVDWPLRFCIAPQRQTSA</sequence>
<dbReference type="GO" id="GO:0006284">
    <property type="term" value="P:base-excision repair"/>
    <property type="evidence" value="ECO:0007669"/>
    <property type="project" value="InterPro"/>
</dbReference>
<dbReference type="Pfam" id="PF02245">
    <property type="entry name" value="Pur_DNA_glyco"/>
    <property type="match status" value="1"/>
</dbReference>
<evidence type="ECO:0000256" key="5">
    <source>
        <dbReference type="HAMAP-Rule" id="MF_00527"/>
    </source>
</evidence>
<dbReference type="Proteomes" id="UP000264071">
    <property type="component" value="Unassembled WGS sequence"/>
</dbReference>
<dbReference type="Gene3D" id="3.10.300.10">
    <property type="entry name" value="Methylpurine-DNA glycosylase (MPG)"/>
    <property type="match status" value="1"/>
</dbReference>
<evidence type="ECO:0000313" key="7">
    <source>
        <dbReference type="Proteomes" id="UP000264071"/>
    </source>
</evidence>
<accession>A0A3D4VC99</accession>